<dbReference type="EMBL" id="FNSA01000003">
    <property type="protein sequence ID" value="SEC21426.1"/>
    <property type="molecule type" value="Genomic_DNA"/>
</dbReference>
<protein>
    <submittedName>
        <fullName evidence="1">Uncharacterized protein</fullName>
    </submittedName>
</protein>
<evidence type="ECO:0000313" key="2">
    <source>
        <dbReference type="Proteomes" id="UP000182241"/>
    </source>
</evidence>
<sequence length="164" mass="18187">MSDIARELLHADRNSGPGILHYEWLRGGLDEGELTRHIGEVWSASEFPEGALDDDASTSRWEWDEMFRAAGYTSDGKLAAPPETINLYRGGSTCDGMAWTTKRTTAEWFAQRWGEGVVWEHTFSGGELLARIKGRGESEYVVSADALLRMATDAPVVPPLRSEL</sequence>
<name>A0A1H4QP54_TSUTY</name>
<gene>
    <name evidence="1" type="ORF">SAMN04489793_1808</name>
</gene>
<dbReference type="Proteomes" id="UP000182241">
    <property type="component" value="Unassembled WGS sequence"/>
</dbReference>
<dbReference type="RefSeq" id="WP_068742586.1">
    <property type="nucleotide sequence ID" value="NZ_CBDRGN010000001.1"/>
</dbReference>
<organism evidence="1 2">
    <name type="scientific">Tsukamurella tyrosinosolvens</name>
    <dbReference type="NCBI Taxonomy" id="57704"/>
    <lineage>
        <taxon>Bacteria</taxon>
        <taxon>Bacillati</taxon>
        <taxon>Actinomycetota</taxon>
        <taxon>Actinomycetes</taxon>
        <taxon>Mycobacteriales</taxon>
        <taxon>Tsukamurellaceae</taxon>
        <taxon>Tsukamurella</taxon>
    </lineage>
</organism>
<evidence type="ECO:0000313" key="1">
    <source>
        <dbReference type="EMBL" id="SEC21426.1"/>
    </source>
</evidence>
<accession>A0A1H4QP54</accession>
<dbReference type="AlphaFoldDB" id="A0A1H4QP54"/>
<dbReference type="OrthoDB" id="4634877at2"/>
<reference evidence="2" key="1">
    <citation type="submission" date="2016-10" db="EMBL/GenBank/DDBJ databases">
        <authorList>
            <person name="Varghese N."/>
            <person name="Submissions S."/>
        </authorList>
    </citation>
    <scope>NUCLEOTIDE SEQUENCE [LARGE SCALE GENOMIC DNA]</scope>
    <source>
        <strain evidence="2">DSM 44234</strain>
    </source>
</reference>
<dbReference type="STRING" id="57704.SAMN04489793_1808"/>
<keyword evidence="2" id="KW-1185">Reference proteome</keyword>
<proteinExistence type="predicted"/>